<feature type="domain" description="PRC-barrel" evidence="2">
    <location>
        <begin position="84"/>
        <end position="162"/>
    </location>
</feature>
<accession>A0A2W1K494</accession>
<feature type="compositionally biased region" description="Polar residues" evidence="1">
    <location>
        <begin position="194"/>
        <end position="208"/>
    </location>
</feature>
<dbReference type="RefSeq" id="WP_110984679.1">
    <property type="nucleotide sequence ID" value="NZ_CAWNWM010000002.1"/>
</dbReference>
<proteinExistence type="predicted"/>
<reference evidence="3 4" key="1">
    <citation type="journal article" date="2018" name="Sci. Rep.">
        <title>A novel species of the marine cyanobacterium Acaryochloris with a unique pigment content and lifestyle.</title>
        <authorList>
            <person name="Partensky F."/>
            <person name="Six C."/>
            <person name="Ratin M."/>
            <person name="Garczarek L."/>
            <person name="Vaulot D."/>
            <person name="Probert I."/>
            <person name="Calteau A."/>
            <person name="Gourvil P."/>
            <person name="Marie D."/>
            <person name="Grebert T."/>
            <person name="Bouchier C."/>
            <person name="Le Panse S."/>
            <person name="Gachenot M."/>
            <person name="Rodriguez F."/>
            <person name="Garrido J.L."/>
        </authorList>
    </citation>
    <scope>NUCLEOTIDE SEQUENCE [LARGE SCALE GENOMIC DNA]</scope>
    <source>
        <strain evidence="3 4">RCC1774</strain>
    </source>
</reference>
<gene>
    <name evidence="3" type="ORF">C1752_00697</name>
</gene>
<feature type="compositionally biased region" description="Acidic residues" evidence="1">
    <location>
        <begin position="240"/>
        <end position="250"/>
    </location>
</feature>
<evidence type="ECO:0000313" key="4">
    <source>
        <dbReference type="Proteomes" id="UP000248857"/>
    </source>
</evidence>
<dbReference type="PANTHER" id="PTHR36740:SF1">
    <property type="entry name" value="PRC-BARREL DOMAIN-CONTAINING PROTEIN"/>
    <property type="match status" value="1"/>
</dbReference>
<evidence type="ECO:0000313" key="3">
    <source>
        <dbReference type="EMBL" id="PZD74667.1"/>
    </source>
</evidence>
<dbReference type="SUPFAM" id="SSF50346">
    <property type="entry name" value="PRC-barrel domain"/>
    <property type="match status" value="2"/>
</dbReference>
<feature type="compositionally biased region" description="Basic and acidic residues" evidence="1">
    <location>
        <begin position="274"/>
        <end position="293"/>
    </location>
</feature>
<dbReference type="Pfam" id="PF05239">
    <property type="entry name" value="PRC"/>
    <property type="match status" value="2"/>
</dbReference>
<dbReference type="PANTHER" id="PTHR36740">
    <property type="entry name" value="PRC DOMAIN-CONTAINING PROTEIN"/>
    <property type="match status" value="1"/>
</dbReference>
<sequence length="293" mass="33082">MAITDQVQQRSDFIGTQVITRSTGKKLGVINQLWADVDQREVVVLGLRNTLVTGEQRYMDIDSIRQIGDVILVDDETAIEEINTYNYSTLINNEVITETGELLGKVRGYRFDTVSGEISGLVIASIGVPLIPSQLLSTYELPVEEIASSGPDRLVVFEGAEERLNQLTVGVMERLGLGIPPWEQDEEEDYIPRTASTSNQLGAGTSATAYAPNRRSEKAEQAWEEEEWDEAPQQAQQPVYEEEENWDDEAPAARAPYEPEDDPWADKDDDYEPQELKIPERQKIPEYEREPDY</sequence>
<name>A0A2W1K494_9CYAN</name>
<dbReference type="InterPro" id="IPR027275">
    <property type="entry name" value="PRC-brl_dom"/>
</dbReference>
<organism evidence="3 4">
    <name type="scientific">Acaryochloris thomasi RCC1774</name>
    <dbReference type="NCBI Taxonomy" id="1764569"/>
    <lineage>
        <taxon>Bacteria</taxon>
        <taxon>Bacillati</taxon>
        <taxon>Cyanobacteriota</taxon>
        <taxon>Cyanophyceae</taxon>
        <taxon>Acaryochloridales</taxon>
        <taxon>Acaryochloridaceae</taxon>
        <taxon>Acaryochloris</taxon>
        <taxon>Acaryochloris thomasi</taxon>
    </lineage>
</organism>
<dbReference type="Gene3D" id="2.30.30.240">
    <property type="entry name" value="PRC-barrel domain"/>
    <property type="match status" value="2"/>
</dbReference>
<feature type="domain" description="PRC-barrel" evidence="2">
    <location>
        <begin position="10"/>
        <end position="75"/>
    </location>
</feature>
<feature type="region of interest" description="Disordered" evidence="1">
    <location>
        <begin position="194"/>
        <end position="293"/>
    </location>
</feature>
<dbReference type="OrthoDB" id="570311at2"/>
<evidence type="ECO:0000256" key="1">
    <source>
        <dbReference type="SAM" id="MobiDB-lite"/>
    </source>
</evidence>
<protein>
    <recommendedName>
        <fullName evidence="2">PRC-barrel domain-containing protein</fullName>
    </recommendedName>
</protein>
<dbReference type="EMBL" id="PQWO01000002">
    <property type="protein sequence ID" value="PZD74667.1"/>
    <property type="molecule type" value="Genomic_DNA"/>
</dbReference>
<feature type="compositionally biased region" description="Acidic residues" evidence="1">
    <location>
        <begin position="258"/>
        <end position="273"/>
    </location>
</feature>
<dbReference type="InterPro" id="IPR011033">
    <property type="entry name" value="PRC_barrel-like_sf"/>
</dbReference>
<keyword evidence="4" id="KW-1185">Reference proteome</keyword>
<dbReference type="AlphaFoldDB" id="A0A2W1K494"/>
<evidence type="ECO:0000259" key="2">
    <source>
        <dbReference type="Pfam" id="PF05239"/>
    </source>
</evidence>
<comment type="caution">
    <text evidence="3">The sequence shown here is derived from an EMBL/GenBank/DDBJ whole genome shotgun (WGS) entry which is preliminary data.</text>
</comment>
<dbReference type="Proteomes" id="UP000248857">
    <property type="component" value="Unassembled WGS sequence"/>
</dbReference>